<sequence length="173" mass="17901">MINNVSEYKLDFVFHDDSQNRSCTAGDRPSLHRVNGPLSALIWHTCQHFREYQVSVEAMALAVRANAASVRPAKATRRNSVVVRADGGFIGSSTNLIMVASTGACLAAARFGLAPSVKKQATAGLKLVEGKNAAGVISNDPAGFTIVDVLAMGSAGHAIGAGIVLGLKGIGAL</sequence>
<organism evidence="10 11">
    <name type="scientific">Volvox reticuliferus</name>
    <dbReference type="NCBI Taxonomy" id="1737510"/>
    <lineage>
        <taxon>Eukaryota</taxon>
        <taxon>Viridiplantae</taxon>
        <taxon>Chlorophyta</taxon>
        <taxon>core chlorophytes</taxon>
        <taxon>Chlorophyceae</taxon>
        <taxon>CS clade</taxon>
        <taxon>Chlamydomonadales</taxon>
        <taxon>Volvocaceae</taxon>
        <taxon>Volvox</taxon>
    </lineage>
</organism>
<dbReference type="Gene3D" id="1.10.286.40">
    <property type="entry name" value="Chlorophyll a-b binding protein like"/>
    <property type="match status" value="1"/>
</dbReference>
<dbReference type="InterPro" id="IPR016370">
    <property type="entry name" value="PSI_PsaG/PsaK_pln"/>
</dbReference>
<evidence type="ECO:0000256" key="2">
    <source>
        <dbReference type="ARBA" id="ARBA00004229"/>
    </source>
</evidence>
<protein>
    <submittedName>
        <fullName evidence="10">Uncharacterized protein</fullName>
    </submittedName>
</protein>
<dbReference type="Pfam" id="PF01241">
    <property type="entry name" value="PSI_PSAK"/>
    <property type="match status" value="1"/>
</dbReference>
<keyword evidence="8" id="KW-0603">Photosystem I</keyword>
<keyword evidence="5" id="KW-0602">Photosynthesis</keyword>
<name>A0A8J4FDC1_9CHLO</name>
<evidence type="ECO:0000313" key="11">
    <source>
        <dbReference type="Proteomes" id="UP000722791"/>
    </source>
</evidence>
<dbReference type="InterPro" id="IPR000549">
    <property type="entry name" value="PSI_PsaG/PsaK"/>
</dbReference>
<dbReference type="GO" id="GO:0015979">
    <property type="term" value="P:photosynthesis"/>
    <property type="evidence" value="ECO:0007669"/>
    <property type="project" value="UniProtKB-KW"/>
</dbReference>
<evidence type="ECO:0000256" key="6">
    <source>
        <dbReference type="ARBA" id="ARBA00022640"/>
    </source>
</evidence>
<dbReference type="NCBIfam" id="TIGR03050">
    <property type="entry name" value="PS_I_psaK_plant"/>
    <property type="match status" value="1"/>
</dbReference>
<dbReference type="GO" id="GO:0009507">
    <property type="term" value="C:chloroplast"/>
    <property type="evidence" value="ECO:0007669"/>
    <property type="project" value="UniProtKB-SubCell"/>
</dbReference>
<keyword evidence="9" id="KW-0472">Membrane</keyword>
<evidence type="ECO:0000256" key="1">
    <source>
        <dbReference type="ARBA" id="ARBA00004141"/>
    </source>
</evidence>
<keyword evidence="4" id="KW-0150">Chloroplast</keyword>
<dbReference type="OrthoDB" id="439993at2759"/>
<dbReference type="Proteomes" id="UP000722791">
    <property type="component" value="Unassembled WGS sequence"/>
</dbReference>
<gene>
    <name evidence="10" type="ORF">Vretimale_714</name>
</gene>
<dbReference type="InterPro" id="IPR017493">
    <property type="entry name" value="PSI_PsaK_pln"/>
</dbReference>
<evidence type="ECO:0000256" key="7">
    <source>
        <dbReference type="ARBA" id="ARBA00022692"/>
    </source>
</evidence>
<keyword evidence="6" id="KW-0934">Plastid</keyword>
<evidence type="ECO:0000256" key="3">
    <source>
        <dbReference type="ARBA" id="ARBA00006458"/>
    </source>
</evidence>
<dbReference type="InterPro" id="IPR023618">
    <property type="entry name" value="PSI_PsaG/PsaK_dom"/>
</dbReference>
<evidence type="ECO:0000256" key="5">
    <source>
        <dbReference type="ARBA" id="ARBA00022531"/>
    </source>
</evidence>
<dbReference type="PANTHER" id="PTHR34195">
    <property type="entry name" value="PHOTOSYSTEM I REACTION CENTER SUBUNIT V, CHLOROPLASTIC-RELATED"/>
    <property type="match status" value="1"/>
</dbReference>
<proteinExistence type="inferred from homology"/>
<accession>A0A8J4FDC1</accession>
<evidence type="ECO:0000256" key="4">
    <source>
        <dbReference type="ARBA" id="ARBA00022528"/>
    </source>
</evidence>
<comment type="caution">
    <text evidence="10">The sequence shown here is derived from an EMBL/GenBank/DDBJ whole genome shotgun (WGS) entry which is preliminary data.</text>
</comment>
<comment type="similarity">
    <text evidence="3">Belongs to the PsaG/PsaK family.</text>
</comment>
<dbReference type="PANTHER" id="PTHR34195:SF2">
    <property type="entry name" value="PHOTOSYSTEM I REACTION CENTER SUBUNIT PSAK, CHLOROPLASTIC"/>
    <property type="match status" value="1"/>
</dbReference>
<dbReference type="AlphaFoldDB" id="A0A8J4FDC1"/>
<evidence type="ECO:0000256" key="8">
    <source>
        <dbReference type="ARBA" id="ARBA00022836"/>
    </source>
</evidence>
<keyword evidence="7" id="KW-0812">Transmembrane</keyword>
<evidence type="ECO:0000313" key="10">
    <source>
        <dbReference type="EMBL" id="GIL94737.1"/>
    </source>
</evidence>
<comment type="subcellular location">
    <subcellularLocation>
        <location evidence="1">Membrane</location>
        <topology evidence="1">Multi-pass membrane protein</topology>
    </subcellularLocation>
    <subcellularLocation>
        <location evidence="2">Plastid</location>
        <location evidence="2">Chloroplast</location>
    </subcellularLocation>
</comment>
<reference evidence="10" key="1">
    <citation type="journal article" date="2021" name="Proc. Natl. Acad. Sci. U.S.A.">
        <title>Three genomes in the algal genus Volvox reveal the fate of a haploid sex-determining region after a transition to homothallism.</title>
        <authorList>
            <person name="Yamamoto K."/>
            <person name="Hamaji T."/>
            <person name="Kawai-Toyooka H."/>
            <person name="Matsuzaki R."/>
            <person name="Takahashi F."/>
            <person name="Nishimura Y."/>
            <person name="Kawachi M."/>
            <person name="Noguchi H."/>
            <person name="Minakuchi Y."/>
            <person name="Umen J.G."/>
            <person name="Toyoda A."/>
            <person name="Nozaki H."/>
        </authorList>
    </citation>
    <scope>NUCLEOTIDE SEQUENCE</scope>
    <source>
        <strain evidence="10">NIES-3785</strain>
    </source>
</reference>
<dbReference type="EMBL" id="BNCQ01000001">
    <property type="protein sequence ID" value="GIL94737.1"/>
    <property type="molecule type" value="Genomic_DNA"/>
</dbReference>
<evidence type="ECO:0000256" key="9">
    <source>
        <dbReference type="ARBA" id="ARBA00023136"/>
    </source>
</evidence>
<dbReference type="PROSITE" id="PS01026">
    <property type="entry name" value="PHOTOSYSTEM_I_PSAGK"/>
    <property type="match status" value="1"/>
</dbReference>
<dbReference type="GO" id="GO:0009522">
    <property type="term" value="C:photosystem I"/>
    <property type="evidence" value="ECO:0007669"/>
    <property type="project" value="UniProtKB-KW"/>
</dbReference>